<feature type="region of interest" description="Disordered" evidence="1">
    <location>
        <begin position="39"/>
        <end position="189"/>
    </location>
</feature>
<evidence type="ECO:0000256" key="1">
    <source>
        <dbReference type="SAM" id="MobiDB-lite"/>
    </source>
</evidence>
<proteinExistence type="predicted"/>
<accession>A0A1H6JPQ0</accession>
<dbReference type="Proteomes" id="UP000199125">
    <property type="component" value="Unassembled WGS sequence"/>
</dbReference>
<feature type="domain" description="Extensin-like C-terminal" evidence="2">
    <location>
        <begin position="209"/>
        <end position="389"/>
    </location>
</feature>
<dbReference type="EMBL" id="FNXG01000001">
    <property type="protein sequence ID" value="SEH61043.1"/>
    <property type="molecule type" value="Genomic_DNA"/>
</dbReference>
<dbReference type="Pfam" id="PF06904">
    <property type="entry name" value="Extensin-like_C"/>
    <property type="match status" value="1"/>
</dbReference>
<protein>
    <submittedName>
        <fullName evidence="3">Uncharacterized conserved protein</fullName>
    </submittedName>
</protein>
<gene>
    <name evidence="3" type="ORF">SAMN04488075_0346</name>
</gene>
<feature type="compositionally biased region" description="Low complexity" evidence="1">
    <location>
        <begin position="88"/>
        <end position="99"/>
    </location>
</feature>
<evidence type="ECO:0000259" key="2">
    <source>
        <dbReference type="Pfam" id="PF06904"/>
    </source>
</evidence>
<feature type="compositionally biased region" description="Low complexity" evidence="1">
    <location>
        <begin position="52"/>
        <end position="66"/>
    </location>
</feature>
<feature type="compositionally biased region" description="Pro residues" evidence="1">
    <location>
        <begin position="78"/>
        <end position="87"/>
    </location>
</feature>
<dbReference type="InterPro" id="IPR009683">
    <property type="entry name" value="Extensin-like_C"/>
</dbReference>
<feature type="compositionally biased region" description="Low complexity" evidence="1">
    <location>
        <begin position="170"/>
        <end position="189"/>
    </location>
</feature>
<name>A0A1H6JPQ0_9RHOB</name>
<keyword evidence="4" id="KW-1185">Reference proteome</keyword>
<sequence length="389" mass="39310">MGGRDTRMGRHPAVGARVPPLCLGLSLALALAFPVPLLSQPVLRPPPTGSQPPVAGAVAGGAAEAPAPAPASRAIAQLPPPPRPAAAPEPASGSPPGSGRPERKPETPASAPAVAKGGDDAAPDAPAAPTPAPKDAATGKPATDSDAADRPQGGAAKGIASEPAPASTHDPGAAAPDAAHPPQDAADPAMSAAPLYQGLRESRVDHALCRVGLRFLGVEATAAPAVTDPDDRDCGIARPVEVRAIQPGLVLESPALMRCETARQLALWMRDTVIPAARWLEGSPRISSVALGTSYACRGVVGGASTARLSEHALGNAVDIAGFGLADGRRLSIAPRGDSGTIEMAFQNAVQAGACLYFTTVLGPGSNEAHDDHLHLDIKARRNDFRLCQ</sequence>
<dbReference type="AlphaFoldDB" id="A0A1H6JPQ0"/>
<organism evidence="3 4">
    <name type="scientific">Paracoccus alkenifer</name>
    <dbReference type="NCBI Taxonomy" id="65735"/>
    <lineage>
        <taxon>Bacteria</taxon>
        <taxon>Pseudomonadati</taxon>
        <taxon>Pseudomonadota</taxon>
        <taxon>Alphaproteobacteria</taxon>
        <taxon>Rhodobacterales</taxon>
        <taxon>Paracoccaceae</taxon>
        <taxon>Paracoccus</taxon>
    </lineage>
</organism>
<reference evidence="4" key="1">
    <citation type="submission" date="2016-10" db="EMBL/GenBank/DDBJ databases">
        <authorList>
            <person name="Varghese N."/>
            <person name="Submissions S."/>
        </authorList>
    </citation>
    <scope>NUCLEOTIDE SEQUENCE [LARGE SCALE GENOMIC DNA]</scope>
    <source>
        <strain evidence="4">DSM 11593</strain>
    </source>
</reference>
<evidence type="ECO:0000313" key="4">
    <source>
        <dbReference type="Proteomes" id="UP000199125"/>
    </source>
</evidence>
<feature type="compositionally biased region" description="Low complexity" evidence="1">
    <location>
        <begin position="133"/>
        <end position="142"/>
    </location>
</feature>
<dbReference type="STRING" id="65735.SAMN04488075_0346"/>
<evidence type="ECO:0000313" key="3">
    <source>
        <dbReference type="EMBL" id="SEH61043.1"/>
    </source>
</evidence>